<feature type="region of interest" description="Disordered" evidence="1">
    <location>
        <begin position="121"/>
        <end position="140"/>
    </location>
</feature>
<comment type="caution">
    <text evidence="2">The sequence shown here is derived from an EMBL/GenBank/DDBJ whole genome shotgun (WGS) entry which is preliminary data.</text>
</comment>
<dbReference type="AlphaFoldDB" id="A0AAW2GGN8"/>
<sequence length="171" mass="19866">MLRDTSGCFEYRECSKGKEQRVYRPSSAFACHASIIHTYTGDHVAERARTTRGWRQEGQQCQHALTRVCAVGVSPLRTRGMRRILHHREQTGKSTASALAENAECVRSLCAVERAFQNVSPRRMSTRQTNPWEKATRPGRRQISRTRHRWVTLIYALLMYVHYRHNNCIHN</sequence>
<protein>
    <submittedName>
        <fullName evidence="2">Uncharacterized protein</fullName>
    </submittedName>
</protein>
<evidence type="ECO:0000313" key="3">
    <source>
        <dbReference type="Proteomes" id="UP001430953"/>
    </source>
</evidence>
<evidence type="ECO:0000313" key="2">
    <source>
        <dbReference type="EMBL" id="KAL0125622.1"/>
    </source>
</evidence>
<dbReference type="Proteomes" id="UP001430953">
    <property type="component" value="Unassembled WGS sequence"/>
</dbReference>
<evidence type="ECO:0000256" key="1">
    <source>
        <dbReference type="SAM" id="MobiDB-lite"/>
    </source>
</evidence>
<keyword evidence="3" id="KW-1185">Reference proteome</keyword>
<proteinExistence type="predicted"/>
<dbReference type="EMBL" id="JADYXP020000004">
    <property type="protein sequence ID" value="KAL0125622.1"/>
    <property type="molecule type" value="Genomic_DNA"/>
</dbReference>
<organism evidence="2 3">
    <name type="scientific">Cardiocondyla obscurior</name>
    <dbReference type="NCBI Taxonomy" id="286306"/>
    <lineage>
        <taxon>Eukaryota</taxon>
        <taxon>Metazoa</taxon>
        <taxon>Ecdysozoa</taxon>
        <taxon>Arthropoda</taxon>
        <taxon>Hexapoda</taxon>
        <taxon>Insecta</taxon>
        <taxon>Pterygota</taxon>
        <taxon>Neoptera</taxon>
        <taxon>Endopterygota</taxon>
        <taxon>Hymenoptera</taxon>
        <taxon>Apocrita</taxon>
        <taxon>Aculeata</taxon>
        <taxon>Formicoidea</taxon>
        <taxon>Formicidae</taxon>
        <taxon>Myrmicinae</taxon>
        <taxon>Cardiocondyla</taxon>
    </lineage>
</organism>
<name>A0AAW2GGN8_9HYME</name>
<accession>A0AAW2GGN8</accession>
<reference evidence="2 3" key="1">
    <citation type="submission" date="2023-03" db="EMBL/GenBank/DDBJ databases">
        <title>High recombination rates correlate with genetic variation in Cardiocondyla obscurior ants.</title>
        <authorList>
            <person name="Errbii M."/>
        </authorList>
    </citation>
    <scope>NUCLEOTIDE SEQUENCE [LARGE SCALE GENOMIC DNA]</scope>
    <source>
        <strain evidence="2">Alpha-2009</strain>
        <tissue evidence="2">Whole body</tissue>
    </source>
</reference>
<gene>
    <name evidence="2" type="ORF">PUN28_004604</name>
</gene>